<evidence type="ECO:0000256" key="1">
    <source>
        <dbReference type="SAM" id="MobiDB-lite"/>
    </source>
</evidence>
<dbReference type="Pfam" id="PF00004">
    <property type="entry name" value="AAA"/>
    <property type="match status" value="1"/>
</dbReference>
<dbReference type="GO" id="GO:0016887">
    <property type="term" value="F:ATP hydrolysis activity"/>
    <property type="evidence" value="ECO:0007669"/>
    <property type="project" value="InterPro"/>
</dbReference>
<feature type="compositionally biased region" description="Basic residues" evidence="1">
    <location>
        <begin position="263"/>
        <end position="279"/>
    </location>
</feature>
<dbReference type="Pfam" id="PF22942">
    <property type="entry name" value="DUF7025"/>
    <property type="match status" value="1"/>
</dbReference>
<evidence type="ECO:0000313" key="4">
    <source>
        <dbReference type="Proteomes" id="UP001345827"/>
    </source>
</evidence>
<dbReference type="SUPFAM" id="SSF52540">
    <property type="entry name" value="P-loop containing nucleoside triphosphate hydrolases"/>
    <property type="match status" value="1"/>
</dbReference>
<name>A0AAV9PRG0_9PEZI</name>
<dbReference type="PANTHER" id="PTHR46411">
    <property type="entry name" value="FAMILY ATPASE, PUTATIVE-RELATED"/>
    <property type="match status" value="1"/>
</dbReference>
<dbReference type="AlphaFoldDB" id="A0AAV9PRG0"/>
<feature type="compositionally biased region" description="Acidic residues" evidence="1">
    <location>
        <begin position="141"/>
        <end position="150"/>
    </location>
</feature>
<evidence type="ECO:0000313" key="3">
    <source>
        <dbReference type="EMBL" id="KAK5528243.1"/>
    </source>
</evidence>
<dbReference type="SMART" id="SM00382">
    <property type="entry name" value="AAA"/>
    <property type="match status" value="1"/>
</dbReference>
<proteinExistence type="predicted"/>
<reference evidence="3 4" key="1">
    <citation type="submission" date="2023-06" db="EMBL/GenBank/DDBJ databases">
        <title>Black Yeasts Isolated from many extreme environments.</title>
        <authorList>
            <person name="Coleine C."/>
            <person name="Stajich J.E."/>
            <person name="Selbmann L."/>
        </authorList>
    </citation>
    <scope>NUCLEOTIDE SEQUENCE [LARGE SCALE GENOMIC DNA]</scope>
    <source>
        <strain evidence="3 4">CCFEE 5887</strain>
    </source>
</reference>
<dbReference type="InterPro" id="IPR056599">
    <property type="entry name" value="AAA_lid_fung"/>
</dbReference>
<dbReference type="Pfam" id="PF23232">
    <property type="entry name" value="AAA_lid_13"/>
    <property type="match status" value="1"/>
</dbReference>
<evidence type="ECO:0000259" key="2">
    <source>
        <dbReference type="SMART" id="SM00382"/>
    </source>
</evidence>
<dbReference type="EMBL" id="JAXLQG010000027">
    <property type="protein sequence ID" value="KAK5528243.1"/>
    <property type="molecule type" value="Genomic_DNA"/>
</dbReference>
<dbReference type="InterPro" id="IPR027417">
    <property type="entry name" value="P-loop_NTPase"/>
</dbReference>
<feature type="region of interest" description="Disordered" evidence="1">
    <location>
        <begin position="243"/>
        <end position="282"/>
    </location>
</feature>
<comment type="caution">
    <text evidence="3">The sequence shown here is derived from an EMBL/GenBank/DDBJ whole genome shotgun (WGS) entry which is preliminary data.</text>
</comment>
<accession>A0AAV9PRG0</accession>
<gene>
    <name evidence="3" type="ORF">LTR25_010550</name>
</gene>
<dbReference type="CDD" id="cd19481">
    <property type="entry name" value="RecA-like_protease"/>
    <property type="match status" value="1"/>
</dbReference>
<dbReference type="PANTHER" id="PTHR46411:SF1">
    <property type="entry name" value="FAMILY ATPASE, PUTATIVE (AFU_ORTHOLOGUE AFUA_7G05752)-RELATED"/>
    <property type="match status" value="1"/>
</dbReference>
<feature type="domain" description="AAA+ ATPase" evidence="2">
    <location>
        <begin position="752"/>
        <end position="879"/>
    </location>
</feature>
<protein>
    <recommendedName>
        <fullName evidence="2">AAA+ ATPase domain-containing protein</fullName>
    </recommendedName>
</protein>
<feature type="compositionally biased region" description="Low complexity" evidence="1">
    <location>
        <begin position="90"/>
        <end position="103"/>
    </location>
</feature>
<feature type="compositionally biased region" description="Basic residues" evidence="1">
    <location>
        <begin position="123"/>
        <end position="136"/>
    </location>
</feature>
<keyword evidence="4" id="KW-1185">Reference proteome</keyword>
<dbReference type="Proteomes" id="UP001345827">
    <property type="component" value="Unassembled WGS sequence"/>
</dbReference>
<feature type="region of interest" description="Disordered" evidence="1">
    <location>
        <begin position="1"/>
        <end position="153"/>
    </location>
</feature>
<dbReference type="Gene3D" id="3.40.50.300">
    <property type="entry name" value="P-loop containing nucleotide triphosphate hydrolases"/>
    <property type="match status" value="1"/>
</dbReference>
<feature type="compositionally biased region" description="Basic and acidic residues" evidence="1">
    <location>
        <begin position="112"/>
        <end position="122"/>
    </location>
</feature>
<dbReference type="GO" id="GO:0005524">
    <property type="term" value="F:ATP binding"/>
    <property type="evidence" value="ECO:0007669"/>
    <property type="project" value="InterPro"/>
</dbReference>
<sequence>MDQTTGPLEPEQPENAGPSGERRPSRPSEDPSPSKRNKRTGSTKSPSEMQNDKSKPMRKLRKKSRPSETEDDSSESASSSSEGLALTDNSSSSESESDAPSPSRKSKKKSKAKAEKVKEKQPKKGKKADRKGKKKAKTTEESSDMDDDLTTLDAAGREKLIQKTKTRLRKLQKLQLIQEDDEESSTAQGRAADYTTNLNDLQTSLRCLNFASSAPSWALMFQLPIAQQILRDLTATGSSADTAKNDVDLVSDDGGPAPEPREAKKKKSKKSTHTKKSKSGSKLEYKRVDQVWDPKIHQYKLTETVKKIGEKVWDKYVFIVRRRFDPNGQYVGTLVDIKSKPLKECLKYVLADVSGISLFEGTPHLDPRTLFLFLEDFLEYWNELLEAAEGYLIHGLDDEMSKQEVALRAKHLELMIQYLEIEFEETRKSLEPLLEKKMITFDLLWALYKPNSIVYAPTYDDNDEPRAFKVELATKISHFSKGVWYNIGGKYLDFNGKAFGMAAIAGEVPEFQGARSITSLECYPIEYHPDARDLKARLIERGKHFVALKGMNYRFYNGLAFTKTKKGMLRINVEGRIMVDAAVHRRINPNYHLTQFKSKSLKIGYSDQILDDTLSEDDPDQRETRAEDSFTEKKKYRLIKTSDGKHTIVDIDAHPDTTAGQEQPLADAKDDDHSFTEEELLVACPVVFGFSFNEKMWLEFKVSGISEVVFNDQAFESLVLPDNQKSLIKALVSSHAFHPHKSIDDIITGKGRGLVAVLHGPPGTGKTLTAEGIADLLKCPLYMVSAGDLGTDPTRLEKELQTILDIAHSWGAILLLDEADVFLQERALYDIHRNALVSIFLRLLEYFQGILFLTTNRVRTFDSAFISRIHLSLQFQNLNTKAKRSVWKIFIDRVKSQEGMEVGKITEADYTDLARRDVNGRQIKNLIRAAHALAIHENVALTMQHIRRVIDVAESFDVDMKGGSGYSEAMKSYT</sequence>
<dbReference type="InterPro" id="IPR003593">
    <property type="entry name" value="AAA+_ATPase"/>
</dbReference>
<feature type="compositionally biased region" description="Basic and acidic residues" evidence="1">
    <location>
        <begin position="20"/>
        <end position="33"/>
    </location>
</feature>
<dbReference type="InterPro" id="IPR054289">
    <property type="entry name" value="DUF7025"/>
</dbReference>
<dbReference type="InterPro" id="IPR003959">
    <property type="entry name" value="ATPase_AAA_core"/>
</dbReference>
<organism evidence="3 4">
    <name type="scientific">Vermiconidia calcicola</name>
    <dbReference type="NCBI Taxonomy" id="1690605"/>
    <lineage>
        <taxon>Eukaryota</taxon>
        <taxon>Fungi</taxon>
        <taxon>Dikarya</taxon>
        <taxon>Ascomycota</taxon>
        <taxon>Pezizomycotina</taxon>
        <taxon>Dothideomycetes</taxon>
        <taxon>Dothideomycetidae</taxon>
        <taxon>Mycosphaerellales</taxon>
        <taxon>Extremaceae</taxon>
        <taxon>Vermiconidia</taxon>
    </lineage>
</organism>